<comment type="caution">
    <text evidence="2">The sequence shown here is derived from an EMBL/GenBank/DDBJ whole genome shotgun (WGS) entry which is preliminary data.</text>
</comment>
<gene>
    <name evidence="2" type="ORF">CI1B_47920</name>
</gene>
<dbReference type="OrthoDB" id="217645at2"/>
<sequence>MGSGRAIGENAIEEITADRSPHYEPFGWHHWPEHPWLAYQFRRGLGETQEGGGSVSEVMLAGSRMIPGDLESWHKEWMVIADANWQRGLAEERLGHIRTAMNCFLRAADYYRQAEFHLEPIDQRRLPTFEKMEACSHKFISYLNPPGEVVDIPYEPGKPICGYFIRAPFPGDRLPVLICMGGLDSIKDEMWFMQAHGCLQRGISVLMVDLPGQGGTLRRHGLPTRADTEVPVGKCIDWLEQRSDVDPSRIAVCGSSMGGYYAARAGCYEHRLAAVISHGAVWSVHDMWGQKGDDFGLAMHIRWVFGAKTMTEAHELMKPFTLNGHLKHMKCAYLVLHGGHDVLTVTAARATYNHAIANGVNATLRVLEPEETGAEHCQHDNPTIGQEVLADWLADKFGIDQRELLKTSFNPLV</sequence>
<dbReference type="InterPro" id="IPR050261">
    <property type="entry name" value="FrsA_esterase"/>
</dbReference>
<dbReference type="PANTHER" id="PTHR22946">
    <property type="entry name" value="DIENELACTONE HYDROLASE DOMAIN-CONTAINING PROTEIN-RELATED"/>
    <property type="match status" value="1"/>
</dbReference>
<evidence type="ECO:0000256" key="1">
    <source>
        <dbReference type="ARBA" id="ARBA00022801"/>
    </source>
</evidence>
<keyword evidence="1 2" id="KW-0378">Hydrolase</keyword>
<keyword evidence="3" id="KW-1185">Reference proteome</keyword>
<dbReference type="EC" id="3.7.1.19" evidence="2"/>
<evidence type="ECO:0000313" key="2">
    <source>
        <dbReference type="EMBL" id="VIO73188.1"/>
    </source>
</evidence>
<dbReference type="InterPro" id="IPR029058">
    <property type="entry name" value="AB_hydrolase_fold"/>
</dbReference>
<dbReference type="InterPro" id="IPR010520">
    <property type="entry name" value="FrsA-like"/>
</dbReference>
<dbReference type="AlphaFoldDB" id="A0A508TGD8"/>
<dbReference type="GO" id="GO:0016787">
    <property type="term" value="F:hydrolase activity"/>
    <property type="evidence" value="ECO:0007669"/>
    <property type="project" value="UniProtKB-KW"/>
</dbReference>
<proteinExistence type="predicted"/>
<evidence type="ECO:0000313" key="3">
    <source>
        <dbReference type="Proteomes" id="UP000328092"/>
    </source>
</evidence>
<organism evidence="2 3">
    <name type="scientific">Bradyrhizobium ivorense</name>
    <dbReference type="NCBI Taxonomy" id="2511166"/>
    <lineage>
        <taxon>Bacteria</taxon>
        <taxon>Pseudomonadati</taxon>
        <taxon>Pseudomonadota</taxon>
        <taxon>Alphaproteobacteria</taxon>
        <taxon>Hyphomicrobiales</taxon>
        <taxon>Nitrobacteraceae</taxon>
        <taxon>Bradyrhizobium</taxon>
    </lineage>
</organism>
<protein>
    <submittedName>
        <fullName evidence="2">2,6-dihydropseudooxynicotine hydrolase</fullName>
        <ecNumber evidence="2">3.7.1.19</ecNumber>
    </submittedName>
</protein>
<dbReference type="PANTHER" id="PTHR22946:SF12">
    <property type="entry name" value="CONIDIAL PIGMENT BIOSYNTHESIS PROTEIN AYG1 (AFU_ORTHOLOGUE AFUA_2G17550)"/>
    <property type="match status" value="1"/>
</dbReference>
<dbReference type="Pfam" id="PF06500">
    <property type="entry name" value="FrsA-like"/>
    <property type="match status" value="1"/>
</dbReference>
<dbReference type="Gene3D" id="3.40.50.1820">
    <property type="entry name" value="alpha/beta hydrolase"/>
    <property type="match status" value="1"/>
</dbReference>
<dbReference type="Proteomes" id="UP000328092">
    <property type="component" value="Unassembled WGS sequence"/>
</dbReference>
<dbReference type="RefSeq" id="WP_139861849.1">
    <property type="nucleotide sequence ID" value="NZ_CAADFC020000016.1"/>
</dbReference>
<dbReference type="SUPFAM" id="SSF53474">
    <property type="entry name" value="alpha/beta-Hydrolases"/>
    <property type="match status" value="1"/>
</dbReference>
<dbReference type="EMBL" id="CAADFC020000016">
    <property type="protein sequence ID" value="VIO73188.1"/>
    <property type="molecule type" value="Genomic_DNA"/>
</dbReference>
<name>A0A508TGD8_9BRAD</name>
<accession>A0A508TGD8</accession>
<dbReference type="Gene3D" id="1.20.1440.110">
    <property type="entry name" value="acylaminoacyl peptidase"/>
    <property type="match status" value="1"/>
</dbReference>
<reference evidence="2" key="1">
    <citation type="submission" date="2019-02" db="EMBL/GenBank/DDBJ databases">
        <authorList>
            <person name="Pothier F.J."/>
        </authorList>
    </citation>
    <scope>NUCLEOTIDE SEQUENCE</scope>
    <source>
        <strain evidence="2">CI-1B</strain>
    </source>
</reference>